<keyword evidence="3" id="KW-1185">Reference proteome</keyword>
<comment type="caution">
    <text evidence="2">The sequence shown here is derived from an EMBL/GenBank/DDBJ whole genome shotgun (WGS) entry which is preliminary data.</text>
</comment>
<name>N2A2P9_9FIRM</name>
<gene>
    <name evidence="2" type="ORF">C823_05000</name>
</gene>
<sequence>MAGAYQYANRTQKTSANKASFTEQLQKTGEAAETSKVDAYQKYLEQKYGPIMVRSVGSDQKSMDALGTGTYGMNNIAIAPNILEEMANNPEKAAHYEKIIDDFFASQPMVKAQMAAGGFEIQSYGVVIHPDGTANYYVCGDVSPEKKAKIEAQMKAEDEEKAKRKQQYREQSEKAAEKRKMEMEIAYKRQTMEEMLASRVIETGRVTYAGTPESLRSAVAAYEMSAFITPGILN</sequence>
<protein>
    <submittedName>
        <fullName evidence="2">Uncharacterized protein</fullName>
    </submittedName>
</protein>
<evidence type="ECO:0000313" key="3">
    <source>
        <dbReference type="Proteomes" id="UP000012589"/>
    </source>
</evidence>
<organism evidence="2 3">
    <name type="scientific">Eubacterium plexicaudatum ASF492</name>
    <dbReference type="NCBI Taxonomy" id="1235802"/>
    <lineage>
        <taxon>Bacteria</taxon>
        <taxon>Bacillati</taxon>
        <taxon>Bacillota</taxon>
        <taxon>Clostridia</taxon>
        <taxon>Eubacteriales</taxon>
        <taxon>Eubacteriaceae</taxon>
        <taxon>Eubacterium</taxon>
    </lineage>
</organism>
<dbReference type="STRING" id="1235802.C823_05000"/>
<dbReference type="HOGENOM" id="CLU_094557_0_0_9"/>
<dbReference type="eggNOG" id="ENOG5032Y9N">
    <property type="taxonomic scope" value="Bacteria"/>
</dbReference>
<reference evidence="2 3" key="1">
    <citation type="journal article" date="2014" name="Genome Announc.">
        <title>Draft genome sequences of the altered schaedler flora, a defined bacterial community from gnotobiotic mice.</title>
        <authorList>
            <person name="Wannemuehler M.J."/>
            <person name="Overstreet A.M."/>
            <person name="Ward D.V."/>
            <person name="Phillips G.J."/>
        </authorList>
    </citation>
    <scope>NUCLEOTIDE SEQUENCE [LARGE SCALE GENOMIC DNA]</scope>
    <source>
        <strain evidence="2 3">ASF492</strain>
    </source>
</reference>
<evidence type="ECO:0000256" key="1">
    <source>
        <dbReference type="SAM" id="MobiDB-lite"/>
    </source>
</evidence>
<accession>N2A2P9</accession>
<dbReference type="PATRIC" id="fig|1235802.3.peg.5265"/>
<dbReference type="Proteomes" id="UP000012589">
    <property type="component" value="Unassembled WGS sequence"/>
</dbReference>
<evidence type="ECO:0000313" key="2">
    <source>
        <dbReference type="EMBL" id="EMZ20330.1"/>
    </source>
</evidence>
<feature type="region of interest" description="Disordered" evidence="1">
    <location>
        <begin position="157"/>
        <end position="176"/>
    </location>
</feature>
<dbReference type="InterPro" id="IPR046097">
    <property type="entry name" value="DUF6033"/>
</dbReference>
<dbReference type="Pfam" id="PF19498">
    <property type="entry name" value="DUF6033"/>
    <property type="match status" value="1"/>
</dbReference>
<dbReference type="EMBL" id="AQFT01000147">
    <property type="protein sequence ID" value="EMZ20330.1"/>
    <property type="molecule type" value="Genomic_DNA"/>
</dbReference>
<proteinExistence type="predicted"/>
<dbReference type="AlphaFoldDB" id="N2A2P9"/>